<evidence type="ECO:0000256" key="1">
    <source>
        <dbReference type="SAM" id="Phobius"/>
    </source>
</evidence>
<keyword evidence="1" id="KW-1133">Transmembrane helix</keyword>
<sequence>MTTMRLVWQGALASAFLGAASTGAMVETNSMTAAGLQPNADYPSLKPSISDLTFTFPVDDELSYQDSTLAYLPEGATTAGGGERVEASPQLTGEEAVQEEYKSQQRVGPVFPMQHVRGIKTLLVGTALLAFSLSGALCIPYRKSGADGDNKPKHFHDYPLEGAMATEENVLYLFGISTALLISGLVEVFRALRMISQGNLTGNRPPRLRGLPTLLVPIIIGNAFAQSLMSNPFLRNYIFGTAAAGLGILLATSIQLVDYKLKHANIPRSSFVPTVLAGATLSSIIVSKPQVQTNTAGCAATRERPPPPLINPRCLFVGRREAEEEVRSSAGEETVI</sequence>
<feature type="transmembrane region" description="Helical" evidence="1">
    <location>
        <begin position="170"/>
        <end position="189"/>
    </location>
</feature>
<gene>
    <name evidence="3" type="ORF">EBH_0083220</name>
</gene>
<reference evidence="3" key="2">
    <citation type="submission" date="2013-10" db="EMBL/GenBank/DDBJ databases">
        <authorList>
            <person name="Aslett M."/>
        </authorList>
    </citation>
    <scope>NUCLEOTIDE SEQUENCE [LARGE SCALE GENOMIC DNA]</scope>
    <source>
        <strain evidence="3">Houghton</strain>
    </source>
</reference>
<keyword evidence="1" id="KW-0812">Transmembrane</keyword>
<reference evidence="3" key="1">
    <citation type="submission" date="2013-10" db="EMBL/GenBank/DDBJ databases">
        <title>Genomic analysis of the causative agents of coccidiosis in chickens.</title>
        <authorList>
            <person name="Reid A.J."/>
            <person name="Blake D."/>
            <person name="Billington K."/>
            <person name="Browne H."/>
            <person name="Dunn M."/>
            <person name="Hung S."/>
            <person name="Kawahara F."/>
            <person name="Miranda-Saavedra D."/>
            <person name="Mourier T."/>
            <person name="Nagra H."/>
            <person name="Otto T.D."/>
            <person name="Rawlings N."/>
            <person name="Sanchez A."/>
            <person name="Sanders M."/>
            <person name="Subramaniam C."/>
            <person name="Tay Y."/>
            <person name="Dear P."/>
            <person name="Doerig C."/>
            <person name="Gruber A."/>
            <person name="Parkinson J."/>
            <person name="Shirley M."/>
            <person name="Wan K.L."/>
            <person name="Berriman M."/>
            <person name="Tomley F."/>
            <person name="Pain A."/>
        </authorList>
    </citation>
    <scope>NUCLEOTIDE SEQUENCE [LARGE SCALE GENOMIC DNA]</scope>
    <source>
        <strain evidence="3">Houghton</strain>
    </source>
</reference>
<proteinExistence type="predicted"/>
<protein>
    <submittedName>
        <fullName evidence="3">Uncharacterized protein</fullName>
    </submittedName>
</protein>
<organism evidence="3 4">
    <name type="scientific">Eimeria brunetti</name>
    <dbReference type="NCBI Taxonomy" id="51314"/>
    <lineage>
        <taxon>Eukaryota</taxon>
        <taxon>Sar</taxon>
        <taxon>Alveolata</taxon>
        <taxon>Apicomplexa</taxon>
        <taxon>Conoidasida</taxon>
        <taxon>Coccidia</taxon>
        <taxon>Eucoccidiorida</taxon>
        <taxon>Eimeriorina</taxon>
        <taxon>Eimeriidae</taxon>
        <taxon>Eimeria</taxon>
    </lineage>
</organism>
<evidence type="ECO:0000256" key="2">
    <source>
        <dbReference type="SAM" id="SignalP"/>
    </source>
</evidence>
<keyword evidence="4" id="KW-1185">Reference proteome</keyword>
<keyword evidence="2" id="KW-0732">Signal</keyword>
<feature type="transmembrane region" description="Helical" evidence="1">
    <location>
        <begin position="236"/>
        <end position="257"/>
    </location>
</feature>
<accession>U6LY14</accession>
<name>U6LY14_9EIME</name>
<dbReference type="EMBL" id="HG713882">
    <property type="protein sequence ID" value="CDJ54158.1"/>
    <property type="molecule type" value="Genomic_DNA"/>
</dbReference>
<feature type="chain" id="PRO_5004674297" evidence="2">
    <location>
        <begin position="23"/>
        <end position="336"/>
    </location>
</feature>
<dbReference type="VEuPathDB" id="ToxoDB:EBH_0083220"/>
<feature type="transmembrane region" description="Helical" evidence="1">
    <location>
        <begin position="210"/>
        <end position="230"/>
    </location>
</feature>
<dbReference type="AlphaFoldDB" id="U6LY14"/>
<evidence type="ECO:0000313" key="3">
    <source>
        <dbReference type="EMBL" id="CDJ54158.1"/>
    </source>
</evidence>
<keyword evidence="1" id="KW-0472">Membrane</keyword>
<evidence type="ECO:0000313" key="4">
    <source>
        <dbReference type="Proteomes" id="UP000030750"/>
    </source>
</evidence>
<feature type="signal peptide" evidence="2">
    <location>
        <begin position="1"/>
        <end position="22"/>
    </location>
</feature>
<dbReference type="Proteomes" id="UP000030750">
    <property type="component" value="Unassembled WGS sequence"/>
</dbReference>